<proteinExistence type="predicted"/>
<sequence>MKLNFVPVNIFRETPEVTFLDASVEDSNGSDVVIHRGGATSPPDLNSFEQYYVHYHQTDNNLVLVGDRIFTLLNPLWDEPHHIIYLNRFMGALQIPIGTFHRSISGKDGSIVINQAIRDKQFEAKTEFNPISIENRIDLQKAKSQEPIIWLWKEGGIKRIKNSLFLKVA</sequence>
<dbReference type="AlphaFoldDB" id="A0A0A2C8U8"/>
<gene>
    <name evidence="1" type="ORF">EV03_0969</name>
</gene>
<name>A0A0A2C8U8_PROMR</name>
<evidence type="ECO:0000313" key="2">
    <source>
        <dbReference type="Proteomes" id="UP000030392"/>
    </source>
</evidence>
<evidence type="ECO:0000313" key="1">
    <source>
        <dbReference type="EMBL" id="KGG21029.1"/>
    </source>
</evidence>
<comment type="caution">
    <text evidence="1">The sequence shown here is derived from an EMBL/GenBank/DDBJ whole genome shotgun (WGS) entry which is preliminary data.</text>
</comment>
<dbReference type="Proteomes" id="UP000030392">
    <property type="component" value="Unassembled WGS sequence"/>
</dbReference>
<organism evidence="1 2">
    <name type="scientific">Prochlorococcus marinus str. PAC1</name>
    <dbReference type="NCBI Taxonomy" id="59924"/>
    <lineage>
        <taxon>Bacteria</taxon>
        <taxon>Bacillati</taxon>
        <taxon>Cyanobacteriota</taxon>
        <taxon>Cyanophyceae</taxon>
        <taxon>Synechococcales</taxon>
        <taxon>Prochlorococcaceae</taxon>
        <taxon>Prochlorococcus</taxon>
    </lineage>
</organism>
<dbReference type="RefSeq" id="WP_036905655.1">
    <property type="nucleotide sequence ID" value="NZ_CP138967.1"/>
</dbReference>
<accession>A0A0A2C8U8</accession>
<reference evidence="2" key="1">
    <citation type="journal article" date="2014" name="Sci. Data">
        <title>Genomes of diverse isolates of the marine cyanobacterium Prochlorococcus.</title>
        <authorList>
            <person name="Biller S."/>
            <person name="Berube P."/>
            <person name="Thompson J."/>
            <person name="Kelly L."/>
            <person name="Roggensack S."/>
            <person name="Awad L."/>
            <person name="Roache-Johnson K."/>
            <person name="Ding H."/>
            <person name="Giovannoni S.J."/>
            <person name="Moore L.R."/>
            <person name="Chisholm S.W."/>
        </authorList>
    </citation>
    <scope>NUCLEOTIDE SEQUENCE [LARGE SCALE GENOMIC DNA]</scope>
    <source>
        <strain evidence="2">PAC1</strain>
    </source>
</reference>
<dbReference type="EMBL" id="JNAX01000010">
    <property type="protein sequence ID" value="KGG21029.1"/>
    <property type="molecule type" value="Genomic_DNA"/>
</dbReference>
<protein>
    <submittedName>
        <fullName evidence="1">Putative Hemagglutinin-neuraminidase</fullName>
    </submittedName>
</protein>